<reference evidence="10" key="2">
    <citation type="submission" date="2023-06" db="EMBL/GenBank/DDBJ databases">
        <authorList>
            <consortium name="Lawrence Berkeley National Laboratory"/>
            <person name="Mondo S.J."/>
            <person name="Hensen N."/>
            <person name="Bonometti L."/>
            <person name="Westerberg I."/>
            <person name="Brannstrom I.O."/>
            <person name="Guillou S."/>
            <person name="Cros-Aarteil S."/>
            <person name="Calhoun S."/>
            <person name="Haridas S."/>
            <person name="Kuo A."/>
            <person name="Pangilinan J."/>
            <person name="Riley R."/>
            <person name="Labutti K."/>
            <person name="Andreopoulos B."/>
            <person name="Lipzen A."/>
            <person name="Chen C."/>
            <person name="Yanf M."/>
            <person name="Daum C."/>
            <person name="Ng V."/>
            <person name="Clum A."/>
            <person name="Steindorff A."/>
            <person name="Ohm R."/>
            <person name="Martin F."/>
            <person name="Silar P."/>
            <person name="Natvig D."/>
            <person name="Lalanne C."/>
            <person name="Gautier V."/>
            <person name="Ament-Velasquez S.L."/>
            <person name="Kruys A."/>
            <person name="Hutchinson M.I."/>
            <person name="Powell A.J."/>
            <person name="Barry K."/>
            <person name="Miller A.N."/>
            <person name="Grigoriev I.V."/>
            <person name="Debuchy R."/>
            <person name="Gladieux P."/>
            <person name="Thoren M.H."/>
            <person name="Johannesson H."/>
        </authorList>
    </citation>
    <scope>NUCLEOTIDE SEQUENCE</scope>
    <source>
        <strain evidence="10">PSN324</strain>
    </source>
</reference>
<feature type="compositionally biased region" description="Acidic residues" evidence="8">
    <location>
        <begin position="194"/>
        <end position="203"/>
    </location>
</feature>
<feature type="compositionally biased region" description="Basic and acidic residues" evidence="8">
    <location>
        <begin position="28"/>
        <end position="42"/>
    </location>
</feature>
<feature type="region of interest" description="Disordered" evidence="8">
    <location>
        <begin position="237"/>
        <end position="269"/>
    </location>
</feature>
<dbReference type="AlphaFoldDB" id="A0AAV9H6U7"/>
<evidence type="ECO:0000313" key="10">
    <source>
        <dbReference type="EMBL" id="KAK4456393.1"/>
    </source>
</evidence>
<feature type="compositionally biased region" description="Polar residues" evidence="8">
    <location>
        <begin position="208"/>
        <end position="218"/>
    </location>
</feature>
<feature type="domain" description="Chromosome segregation in meiosis protein 3" evidence="9">
    <location>
        <begin position="67"/>
        <end position="149"/>
    </location>
</feature>
<dbReference type="GO" id="GO:0003677">
    <property type="term" value="F:DNA binding"/>
    <property type="evidence" value="ECO:0007669"/>
    <property type="project" value="TreeGrafter"/>
</dbReference>
<feature type="region of interest" description="Disordered" evidence="8">
    <location>
        <begin position="311"/>
        <end position="341"/>
    </location>
</feature>
<feature type="compositionally biased region" description="Basic and acidic residues" evidence="8">
    <location>
        <begin position="146"/>
        <end position="155"/>
    </location>
</feature>
<evidence type="ECO:0000256" key="4">
    <source>
        <dbReference type="ARBA" id="ARBA00022880"/>
    </source>
</evidence>
<keyword evidence="5 7" id="KW-0539">Nucleus</keyword>
<feature type="compositionally biased region" description="Basic and acidic residues" evidence="8">
    <location>
        <begin position="311"/>
        <end position="326"/>
    </location>
</feature>
<dbReference type="GO" id="GO:0031297">
    <property type="term" value="P:replication fork processing"/>
    <property type="evidence" value="ECO:0007669"/>
    <property type="project" value="UniProtKB-UniRule"/>
</dbReference>
<keyword evidence="6 7" id="KW-0131">Cell cycle</keyword>
<comment type="function">
    <text evidence="7">Plays an important role in the control of DNA replication and the maintenance of replication fork stability.</text>
</comment>
<keyword evidence="4" id="KW-0236">DNA replication inhibitor</keyword>
<feature type="region of interest" description="Disordered" evidence="8">
    <location>
        <begin position="1"/>
        <end position="56"/>
    </location>
</feature>
<accession>A0AAV9H6U7</accession>
<evidence type="ECO:0000256" key="8">
    <source>
        <dbReference type="SAM" id="MobiDB-lite"/>
    </source>
</evidence>
<dbReference type="InterPro" id="IPR040038">
    <property type="entry name" value="TIPIN/Csm3/Swi3"/>
</dbReference>
<organism evidence="10 11">
    <name type="scientific">Cladorrhinum samala</name>
    <dbReference type="NCBI Taxonomy" id="585594"/>
    <lineage>
        <taxon>Eukaryota</taxon>
        <taxon>Fungi</taxon>
        <taxon>Dikarya</taxon>
        <taxon>Ascomycota</taxon>
        <taxon>Pezizomycotina</taxon>
        <taxon>Sordariomycetes</taxon>
        <taxon>Sordariomycetidae</taxon>
        <taxon>Sordariales</taxon>
        <taxon>Podosporaceae</taxon>
        <taxon>Cladorrhinum</taxon>
    </lineage>
</organism>
<comment type="similarity">
    <text evidence="2 7">Belongs to the CSM3 family.</text>
</comment>
<reference evidence="10" key="1">
    <citation type="journal article" date="2023" name="Mol. Phylogenet. Evol.">
        <title>Genome-scale phylogeny and comparative genomics of the fungal order Sordariales.</title>
        <authorList>
            <person name="Hensen N."/>
            <person name="Bonometti L."/>
            <person name="Westerberg I."/>
            <person name="Brannstrom I.O."/>
            <person name="Guillou S."/>
            <person name="Cros-Aarteil S."/>
            <person name="Calhoun S."/>
            <person name="Haridas S."/>
            <person name="Kuo A."/>
            <person name="Mondo S."/>
            <person name="Pangilinan J."/>
            <person name="Riley R."/>
            <person name="LaButti K."/>
            <person name="Andreopoulos B."/>
            <person name="Lipzen A."/>
            <person name="Chen C."/>
            <person name="Yan M."/>
            <person name="Daum C."/>
            <person name="Ng V."/>
            <person name="Clum A."/>
            <person name="Steindorff A."/>
            <person name="Ohm R.A."/>
            <person name="Martin F."/>
            <person name="Silar P."/>
            <person name="Natvig D.O."/>
            <person name="Lalanne C."/>
            <person name="Gautier V."/>
            <person name="Ament-Velasquez S.L."/>
            <person name="Kruys A."/>
            <person name="Hutchinson M.I."/>
            <person name="Powell A.J."/>
            <person name="Barry K."/>
            <person name="Miller A.N."/>
            <person name="Grigoriev I.V."/>
            <person name="Debuchy R."/>
            <person name="Gladieux P."/>
            <person name="Hiltunen Thoren M."/>
            <person name="Johannesson H."/>
        </authorList>
    </citation>
    <scope>NUCLEOTIDE SEQUENCE</scope>
    <source>
        <strain evidence="10">PSN324</strain>
    </source>
</reference>
<comment type="subcellular location">
    <subcellularLocation>
        <location evidence="1 7">Nucleus</location>
    </subcellularLocation>
</comment>
<dbReference type="GO" id="GO:0000076">
    <property type="term" value="P:DNA replication checkpoint signaling"/>
    <property type="evidence" value="ECO:0007669"/>
    <property type="project" value="UniProtKB-UniRule"/>
</dbReference>
<dbReference type="PANTHER" id="PTHR13220:SF11">
    <property type="entry name" value="TIMELESS-INTERACTING PROTEIN"/>
    <property type="match status" value="1"/>
</dbReference>
<sequence length="341" mass="37847">MPPKAATTSREEDYLADWDELFPSSPDPAKKNDKAAVKDDASKKRKTDALGLETEVDKKKQRVPRVKLDDARLLSDKGIPKLRKMAQTKLKLKGKGHEFSDCARLLSFYQEWLDDLFPKATFLDALAMVEKAGHKTTMRNARLKWIDEGKPRSTEDGEQEEEYPIHTSNNQPNPTRIAPVFEKAAQVRSKTPENDDLFGDDDLYNATPKANQTANVNQDIPDEDDLDALMAEAEAERAAPTKPAQPHKSIFGDGLSKSAPTTRDDFGDDDLDALMAEAEAMNSNAPAKSKETGITAEKDDGDDLDALIAEAEAHETTKRTQDKPPAFDDEEEAMAEMDGLW</sequence>
<dbReference type="InterPro" id="IPR012923">
    <property type="entry name" value="Csm3"/>
</dbReference>
<evidence type="ECO:0000313" key="11">
    <source>
        <dbReference type="Proteomes" id="UP001321749"/>
    </source>
</evidence>
<dbReference type="PANTHER" id="PTHR13220">
    <property type="entry name" value="TIMELESS INTERACTING-RELATED"/>
    <property type="match status" value="1"/>
</dbReference>
<feature type="region of interest" description="Disordered" evidence="8">
    <location>
        <begin position="280"/>
        <end position="299"/>
    </location>
</feature>
<evidence type="ECO:0000256" key="1">
    <source>
        <dbReference type="ARBA" id="ARBA00004123"/>
    </source>
</evidence>
<dbReference type="GO" id="GO:0006974">
    <property type="term" value="P:DNA damage response"/>
    <property type="evidence" value="ECO:0007669"/>
    <property type="project" value="UniProtKB-KW"/>
</dbReference>
<evidence type="ECO:0000256" key="6">
    <source>
        <dbReference type="ARBA" id="ARBA00023306"/>
    </source>
</evidence>
<evidence type="ECO:0000256" key="3">
    <source>
        <dbReference type="ARBA" id="ARBA00022763"/>
    </source>
</evidence>
<feature type="region of interest" description="Disordered" evidence="8">
    <location>
        <begin position="146"/>
        <end position="221"/>
    </location>
</feature>
<dbReference type="Proteomes" id="UP001321749">
    <property type="component" value="Unassembled WGS sequence"/>
</dbReference>
<keyword evidence="11" id="KW-1185">Reference proteome</keyword>
<evidence type="ECO:0000256" key="5">
    <source>
        <dbReference type="ARBA" id="ARBA00023242"/>
    </source>
</evidence>
<keyword evidence="3 7" id="KW-0227">DNA damage</keyword>
<proteinExistence type="inferred from homology"/>
<dbReference type="GO" id="GO:0043111">
    <property type="term" value="P:replication fork arrest"/>
    <property type="evidence" value="ECO:0007669"/>
    <property type="project" value="TreeGrafter"/>
</dbReference>
<gene>
    <name evidence="10" type="ORF">QBC42DRAFT_238654</name>
</gene>
<comment type="caution">
    <text evidence="10">The sequence shown here is derived from an EMBL/GenBank/DDBJ whole genome shotgun (WGS) entry which is preliminary data.</text>
</comment>
<name>A0AAV9H6U7_9PEZI</name>
<evidence type="ECO:0000256" key="2">
    <source>
        <dbReference type="ARBA" id="ARBA00006075"/>
    </source>
</evidence>
<dbReference type="Pfam" id="PF07962">
    <property type="entry name" value="Swi3"/>
    <property type="match status" value="1"/>
</dbReference>
<evidence type="ECO:0000259" key="9">
    <source>
        <dbReference type="Pfam" id="PF07962"/>
    </source>
</evidence>
<protein>
    <recommendedName>
        <fullName evidence="7">Chromosome segregation in meiosis protein</fullName>
    </recommendedName>
</protein>
<dbReference type="GO" id="GO:0031298">
    <property type="term" value="C:replication fork protection complex"/>
    <property type="evidence" value="ECO:0007669"/>
    <property type="project" value="TreeGrafter"/>
</dbReference>
<dbReference type="EMBL" id="MU865236">
    <property type="protein sequence ID" value="KAK4456393.1"/>
    <property type="molecule type" value="Genomic_DNA"/>
</dbReference>
<evidence type="ECO:0000256" key="7">
    <source>
        <dbReference type="RuleBase" id="RU366049"/>
    </source>
</evidence>